<accession>A0A3M2ITM9</accession>
<feature type="non-terminal residue" evidence="2">
    <location>
        <position position="197"/>
    </location>
</feature>
<dbReference type="PANTHER" id="PTHR10309:SF0">
    <property type="entry name" value="MANNOSE-6-PHOSPHATE ISOMERASE"/>
    <property type="match status" value="1"/>
</dbReference>
<dbReference type="EMBL" id="RFFI01000149">
    <property type="protein sequence ID" value="RMI03744.1"/>
    <property type="molecule type" value="Genomic_DNA"/>
</dbReference>
<dbReference type="GO" id="GO:0008270">
    <property type="term" value="F:zinc ion binding"/>
    <property type="evidence" value="ECO:0007669"/>
    <property type="project" value="InterPro"/>
</dbReference>
<name>A0A3M2ITM9_9CELL</name>
<dbReference type="Gene3D" id="2.60.120.10">
    <property type="entry name" value="Jelly Rolls"/>
    <property type="match status" value="1"/>
</dbReference>
<reference evidence="2 3" key="1">
    <citation type="submission" date="2018-10" db="EMBL/GenBank/DDBJ databases">
        <title>Isolation, diversity and antifungal activity of actinobacteria from wheat.</title>
        <authorList>
            <person name="Han C."/>
        </authorList>
    </citation>
    <scope>NUCLEOTIDE SEQUENCE [LARGE SCALE GENOMIC DNA]</scope>
    <source>
        <strain evidence="2 3">NEAU-YY56</strain>
    </source>
</reference>
<keyword evidence="3" id="KW-1185">Reference proteome</keyword>
<dbReference type="RefSeq" id="WP_369408669.1">
    <property type="nucleotide sequence ID" value="NZ_RFFI01000149.1"/>
</dbReference>
<protein>
    <submittedName>
        <fullName evidence="2">Mannose-6-phosphate isomerase, class I</fullName>
    </submittedName>
</protein>
<dbReference type="Pfam" id="PF20511">
    <property type="entry name" value="PMI_typeI_cat"/>
    <property type="match status" value="1"/>
</dbReference>
<dbReference type="InterPro" id="IPR046457">
    <property type="entry name" value="PMI_typeI_cat"/>
</dbReference>
<gene>
    <name evidence="2" type="ORF">EBM89_18480</name>
</gene>
<dbReference type="InterPro" id="IPR014710">
    <property type="entry name" value="RmlC-like_jellyroll"/>
</dbReference>
<feature type="domain" description="Phosphomannose isomerase type I catalytic" evidence="1">
    <location>
        <begin position="1"/>
        <end position="153"/>
    </location>
</feature>
<dbReference type="PRINTS" id="PR00714">
    <property type="entry name" value="MAN6PISMRASE"/>
</dbReference>
<dbReference type="Proteomes" id="UP000269289">
    <property type="component" value="Unassembled WGS sequence"/>
</dbReference>
<dbReference type="GO" id="GO:0005829">
    <property type="term" value="C:cytosol"/>
    <property type="evidence" value="ECO:0007669"/>
    <property type="project" value="TreeGrafter"/>
</dbReference>
<evidence type="ECO:0000313" key="2">
    <source>
        <dbReference type="EMBL" id="RMI03744.1"/>
    </source>
</evidence>
<dbReference type="GO" id="GO:0009298">
    <property type="term" value="P:GDP-mannose biosynthetic process"/>
    <property type="evidence" value="ECO:0007669"/>
    <property type="project" value="InterPro"/>
</dbReference>
<dbReference type="InterPro" id="IPR016305">
    <property type="entry name" value="Mannose-6-P_Isomerase"/>
</dbReference>
<dbReference type="AlphaFoldDB" id="A0A3M2ITM9"/>
<sequence length="197" mass="21072">MLRLANPVRHYPWGSTDALPGLLGLPPDGRPCAEIWVGAHPAAPSVVLDPPGRDGAPGTAAPLDVLVREHAPGLLGARVRDRFGDRLPYLVKLLAAVRPLSLQVHPGAERARRRHAEEVAAGVPAAERRYPDPWHKPELLVALAPTLALAGLREPDEAADLLERLPAHGGEALVDVVAALRAPGPAEDRLRRGLRRV</sequence>
<keyword evidence="2" id="KW-0413">Isomerase</keyword>
<dbReference type="SUPFAM" id="SSF51182">
    <property type="entry name" value="RmlC-like cupins"/>
    <property type="match status" value="1"/>
</dbReference>
<evidence type="ECO:0000259" key="1">
    <source>
        <dbReference type="Pfam" id="PF20511"/>
    </source>
</evidence>
<comment type="caution">
    <text evidence="2">The sequence shown here is derived from an EMBL/GenBank/DDBJ whole genome shotgun (WGS) entry which is preliminary data.</text>
</comment>
<dbReference type="GO" id="GO:0004476">
    <property type="term" value="F:mannose-6-phosphate isomerase activity"/>
    <property type="evidence" value="ECO:0007669"/>
    <property type="project" value="InterPro"/>
</dbReference>
<proteinExistence type="predicted"/>
<evidence type="ECO:0000313" key="3">
    <source>
        <dbReference type="Proteomes" id="UP000269289"/>
    </source>
</evidence>
<dbReference type="InterPro" id="IPR011051">
    <property type="entry name" value="RmlC_Cupin_sf"/>
</dbReference>
<dbReference type="PANTHER" id="PTHR10309">
    <property type="entry name" value="MANNOSE-6-PHOSPHATE ISOMERASE"/>
    <property type="match status" value="1"/>
</dbReference>
<organism evidence="2 3">
    <name type="scientific">Cellulomonas triticagri</name>
    <dbReference type="NCBI Taxonomy" id="2483352"/>
    <lineage>
        <taxon>Bacteria</taxon>
        <taxon>Bacillati</taxon>
        <taxon>Actinomycetota</taxon>
        <taxon>Actinomycetes</taxon>
        <taxon>Micrococcales</taxon>
        <taxon>Cellulomonadaceae</taxon>
        <taxon>Cellulomonas</taxon>
    </lineage>
</organism>